<sequence>MVKYTKERLLKHQMVVQVSNCESHIKNGCKLQEGVVSILNFFSTIPKENTSVMKWFSCNGLDSAIHKAYISCVFIHTTHGGAPRRDIIARDLFLTKFPFDKPVKYKNLSKEELQLLDKELIQIGPKGGFNNKKVFEGLCQVMAQVADRKQHKKGLQNQFSDFLVILASLSPQAYNIFRQNFAGRAIQNIRLHRKYSPFALHNPELCFENIVQVKRLVDTIKYAGPIIAISDNTKLKERLGFSFLYGYIVGSTLLTKLTKVSSYEDIYKIIETINSHNAIASQVRIYLLQ</sequence>
<organism evidence="1 2">
    <name type="scientific">Gigaspora margarita</name>
    <dbReference type="NCBI Taxonomy" id="4874"/>
    <lineage>
        <taxon>Eukaryota</taxon>
        <taxon>Fungi</taxon>
        <taxon>Fungi incertae sedis</taxon>
        <taxon>Mucoromycota</taxon>
        <taxon>Glomeromycotina</taxon>
        <taxon>Glomeromycetes</taxon>
        <taxon>Diversisporales</taxon>
        <taxon>Gigasporaceae</taxon>
        <taxon>Gigaspora</taxon>
    </lineage>
</organism>
<evidence type="ECO:0000313" key="1">
    <source>
        <dbReference type="EMBL" id="CAG8774700.1"/>
    </source>
</evidence>
<reference evidence="1 2" key="1">
    <citation type="submission" date="2021-06" db="EMBL/GenBank/DDBJ databases">
        <authorList>
            <person name="Kallberg Y."/>
            <person name="Tangrot J."/>
            <person name="Rosling A."/>
        </authorList>
    </citation>
    <scope>NUCLEOTIDE SEQUENCE [LARGE SCALE GENOMIC DNA]</scope>
    <source>
        <strain evidence="1 2">120-4 pot B 10/14</strain>
    </source>
</reference>
<dbReference type="EMBL" id="CAJVQB010015457">
    <property type="protein sequence ID" value="CAG8774700.1"/>
    <property type="molecule type" value="Genomic_DNA"/>
</dbReference>
<name>A0ABN7VJK7_GIGMA</name>
<gene>
    <name evidence="1" type="ORF">GMARGA_LOCUS18934</name>
</gene>
<dbReference type="Proteomes" id="UP000789901">
    <property type="component" value="Unassembled WGS sequence"/>
</dbReference>
<comment type="caution">
    <text evidence="1">The sequence shown here is derived from an EMBL/GenBank/DDBJ whole genome shotgun (WGS) entry which is preliminary data.</text>
</comment>
<evidence type="ECO:0000313" key="2">
    <source>
        <dbReference type="Proteomes" id="UP000789901"/>
    </source>
</evidence>
<feature type="non-terminal residue" evidence="1">
    <location>
        <position position="289"/>
    </location>
</feature>
<proteinExistence type="predicted"/>
<keyword evidence="2" id="KW-1185">Reference proteome</keyword>
<protein>
    <submittedName>
        <fullName evidence="1">45195_t:CDS:1</fullName>
    </submittedName>
</protein>
<accession>A0ABN7VJK7</accession>